<protein>
    <submittedName>
        <fullName evidence="3">RWD domain-containing protein 1</fullName>
    </submittedName>
</protein>
<dbReference type="PANTHER" id="PTHR12292">
    <property type="entry name" value="RWD DOMAIN-CONTAINING PROTEIN"/>
    <property type="match status" value="1"/>
</dbReference>
<feature type="domain" description="RWD" evidence="2">
    <location>
        <begin position="10"/>
        <end position="115"/>
    </location>
</feature>
<evidence type="ECO:0000313" key="4">
    <source>
        <dbReference type="Proteomes" id="UP000749646"/>
    </source>
</evidence>
<keyword evidence="4" id="KW-1185">Reference proteome</keyword>
<name>A0A9P6LS53_9FUNG</name>
<organism evidence="3 4">
    <name type="scientific">Modicella reniformis</name>
    <dbReference type="NCBI Taxonomy" id="1440133"/>
    <lineage>
        <taxon>Eukaryota</taxon>
        <taxon>Fungi</taxon>
        <taxon>Fungi incertae sedis</taxon>
        <taxon>Mucoromycota</taxon>
        <taxon>Mortierellomycotina</taxon>
        <taxon>Mortierellomycetes</taxon>
        <taxon>Mortierellales</taxon>
        <taxon>Mortierellaceae</taxon>
        <taxon>Modicella</taxon>
    </lineage>
</organism>
<dbReference type="OrthoDB" id="277175at2759"/>
<evidence type="ECO:0000256" key="1">
    <source>
        <dbReference type="SAM" id="MobiDB-lite"/>
    </source>
</evidence>
<dbReference type="InterPro" id="IPR032378">
    <property type="entry name" value="ZC3H15/TMA46_C"/>
</dbReference>
<proteinExistence type="predicted"/>
<feature type="compositionally biased region" description="Acidic residues" evidence="1">
    <location>
        <begin position="219"/>
        <end position="229"/>
    </location>
</feature>
<dbReference type="FunFam" id="3.10.110.10:FF:000050">
    <property type="entry name" value="eIF-2-alpha kinase GCN2"/>
    <property type="match status" value="1"/>
</dbReference>
<dbReference type="Pfam" id="PF16543">
    <property type="entry name" value="DFRP_C"/>
    <property type="match status" value="1"/>
</dbReference>
<dbReference type="EMBL" id="JAAAHW010010301">
    <property type="protein sequence ID" value="KAF9927785.1"/>
    <property type="molecule type" value="Genomic_DNA"/>
</dbReference>
<dbReference type="Proteomes" id="UP000749646">
    <property type="component" value="Unassembled WGS sequence"/>
</dbReference>
<dbReference type="GO" id="GO:0051246">
    <property type="term" value="P:regulation of protein metabolic process"/>
    <property type="evidence" value="ECO:0007669"/>
    <property type="project" value="UniProtKB-ARBA"/>
</dbReference>
<dbReference type="GO" id="GO:0010468">
    <property type="term" value="P:regulation of gene expression"/>
    <property type="evidence" value="ECO:0007669"/>
    <property type="project" value="UniProtKB-ARBA"/>
</dbReference>
<dbReference type="InterPro" id="IPR040213">
    <property type="entry name" value="GIR2-like"/>
</dbReference>
<gene>
    <name evidence="3" type="primary">RWDD1</name>
    <name evidence="3" type="ORF">BGZ65_006610</name>
</gene>
<feature type="region of interest" description="Disordered" evidence="1">
    <location>
        <begin position="122"/>
        <end position="147"/>
    </location>
</feature>
<feature type="region of interest" description="Disordered" evidence="1">
    <location>
        <begin position="217"/>
        <end position="239"/>
    </location>
</feature>
<evidence type="ECO:0000313" key="3">
    <source>
        <dbReference type="EMBL" id="KAF9927785.1"/>
    </source>
</evidence>
<dbReference type="Pfam" id="PF05773">
    <property type="entry name" value="RWD"/>
    <property type="match status" value="1"/>
</dbReference>
<dbReference type="InterPro" id="IPR006575">
    <property type="entry name" value="RWD_dom"/>
</dbReference>
<dbReference type="PROSITE" id="PS50908">
    <property type="entry name" value="RWD"/>
    <property type="match status" value="1"/>
</dbReference>
<sequence>MTDYQQVQTEELAVLQSIYFEEYEEISTDPGEFTIRIESEEKGAEDICTLKLHIKYTETYPDELPEYSIDVEEGSLDQEDLDAILKNVAMSAEASLGDSMVFNLVAAVNEKLTVIIDANKERRESEEQDRVQRELEEEQRKKQGTKVTPTSFLNWKTDFDAEMAEKERLEKGTKKDPKILKPTGRQLFERDHSLAKSDATFMEEGDEDVDVTQFVREENVEDEDDEDDNDVLRNIRASG</sequence>
<dbReference type="GO" id="GO:0033554">
    <property type="term" value="P:cellular response to stress"/>
    <property type="evidence" value="ECO:0007669"/>
    <property type="project" value="UniProtKB-ARBA"/>
</dbReference>
<evidence type="ECO:0000259" key="2">
    <source>
        <dbReference type="PROSITE" id="PS50908"/>
    </source>
</evidence>
<accession>A0A9P6LS53</accession>
<dbReference type="GO" id="GO:0009893">
    <property type="term" value="P:positive regulation of metabolic process"/>
    <property type="evidence" value="ECO:0007669"/>
    <property type="project" value="UniProtKB-ARBA"/>
</dbReference>
<dbReference type="Gene3D" id="3.10.110.10">
    <property type="entry name" value="Ubiquitin Conjugating Enzyme"/>
    <property type="match status" value="1"/>
</dbReference>
<dbReference type="SUPFAM" id="SSF54495">
    <property type="entry name" value="UBC-like"/>
    <property type="match status" value="1"/>
</dbReference>
<feature type="compositionally biased region" description="Basic and acidic residues" evidence="1">
    <location>
        <begin position="122"/>
        <end position="141"/>
    </location>
</feature>
<dbReference type="AlphaFoldDB" id="A0A9P6LS53"/>
<reference evidence="3" key="1">
    <citation type="journal article" date="2020" name="Fungal Divers.">
        <title>Resolving the Mortierellaceae phylogeny through synthesis of multi-gene phylogenetics and phylogenomics.</title>
        <authorList>
            <person name="Vandepol N."/>
            <person name="Liber J."/>
            <person name="Desiro A."/>
            <person name="Na H."/>
            <person name="Kennedy M."/>
            <person name="Barry K."/>
            <person name="Grigoriev I.V."/>
            <person name="Miller A.N."/>
            <person name="O'Donnell K."/>
            <person name="Stajich J.E."/>
            <person name="Bonito G."/>
        </authorList>
    </citation>
    <scope>NUCLEOTIDE SEQUENCE</scope>
    <source>
        <strain evidence="3">MES-2147</strain>
    </source>
</reference>
<dbReference type="InterPro" id="IPR016135">
    <property type="entry name" value="UBQ-conjugating_enzyme/RWD"/>
</dbReference>
<dbReference type="SMART" id="SM00591">
    <property type="entry name" value="RWD"/>
    <property type="match status" value="1"/>
</dbReference>
<comment type="caution">
    <text evidence="3">The sequence shown here is derived from an EMBL/GenBank/DDBJ whole genome shotgun (WGS) entry which is preliminary data.</text>
</comment>